<keyword evidence="2" id="KW-1185">Reference proteome</keyword>
<dbReference type="AlphaFoldDB" id="A0A6J5FA22"/>
<protein>
    <submittedName>
        <fullName evidence="1">Uncharacterized protein</fullName>
    </submittedName>
</protein>
<accession>A0A6J5FA22</accession>
<proteinExistence type="predicted"/>
<evidence type="ECO:0000313" key="2">
    <source>
        <dbReference type="Proteomes" id="UP000494363"/>
    </source>
</evidence>
<organism evidence="1 2">
    <name type="scientific">Paraburkholderia humisilvae</name>
    <dbReference type="NCBI Taxonomy" id="627669"/>
    <lineage>
        <taxon>Bacteria</taxon>
        <taxon>Pseudomonadati</taxon>
        <taxon>Pseudomonadota</taxon>
        <taxon>Betaproteobacteria</taxon>
        <taxon>Burkholderiales</taxon>
        <taxon>Burkholderiaceae</taxon>
        <taxon>Paraburkholderia</taxon>
    </lineage>
</organism>
<sequence length="106" mass="12077">MQGVEPVLVLCLLRQDPLRASNQILKVHTIFFGYRVDLTLHVTHHPTHTRAQRTQCLLHASVLLRMGEAANLTRQVWCLAVVVLPQFQAVARCCLHQMFATPLRQT</sequence>
<dbReference type="EMBL" id="CADIKH010000411">
    <property type="protein sequence ID" value="CAB3775324.1"/>
    <property type="molecule type" value="Genomic_DNA"/>
</dbReference>
<reference evidence="1 2" key="1">
    <citation type="submission" date="2020-04" db="EMBL/GenBank/DDBJ databases">
        <authorList>
            <person name="De Canck E."/>
        </authorList>
    </citation>
    <scope>NUCLEOTIDE SEQUENCE [LARGE SCALE GENOMIC DNA]</scope>
    <source>
        <strain evidence="1 2">LMG 29542</strain>
    </source>
</reference>
<gene>
    <name evidence="1" type="ORF">LMG29542_08706</name>
</gene>
<evidence type="ECO:0000313" key="1">
    <source>
        <dbReference type="EMBL" id="CAB3775324.1"/>
    </source>
</evidence>
<name>A0A6J5FA22_9BURK</name>
<dbReference type="Proteomes" id="UP000494363">
    <property type="component" value="Unassembled WGS sequence"/>
</dbReference>